<organism evidence="1 2">
    <name type="scientific">Eumeta variegata</name>
    <name type="common">Bagworm moth</name>
    <name type="synonym">Eumeta japonica</name>
    <dbReference type="NCBI Taxonomy" id="151549"/>
    <lineage>
        <taxon>Eukaryota</taxon>
        <taxon>Metazoa</taxon>
        <taxon>Ecdysozoa</taxon>
        <taxon>Arthropoda</taxon>
        <taxon>Hexapoda</taxon>
        <taxon>Insecta</taxon>
        <taxon>Pterygota</taxon>
        <taxon>Neoptera</taxon>
        <taxon>Endopterygota</taxon>
        <taxon>Lepidoptera</taxon>
        <taxon>Glossata</taxon>
        <taxon>Ditrysia</taxon>
        <taxon>Tineoidea</taxon>
        <taxon>Psychidae</taxon>
        <taxon>Oiketicinae</taxon>
        <taxon>Eumeta</taxon>
    </lineage>
</organism>
<evidence type="ECO:0000313" key="2">
    <source>
        <dbReference type="Proteomes" id="UP000299102"/>
    </source>
</evidence>
<evidence type="ECO:0000313" key="1">
    <source>
        <dbReference type="EMBL" id="GBP10213.1"/>
    </source>
</evidence>
<gene>
    <name evidence="1" type="ORF">EVAR_77610_1</name>
</gene>
<protein>
    <submittedName>
        <fullName evidence="1">Uncharacterized protein</fullName>
    </submittedName>
</protein>
<dbReference type="AlphaFoldDB" id="A0A4C1T6U1"/>
<name>A0A4C1T6U1_EUMVA</name>
<dbReference type="EMBL" id="BGZK01000039">
    <property type="protein sequence ID" value="GBP10213.1"/>
    <property type="molecule type" value="Genomic_DNA"/>
</dbReference>
<accession>A0A4C1T6U1</accession>
<reference evidence="1 2" key="1">
    <citation type="journal article" date="2019" name="Commun. Biol.">
        <title>The bagworm genome reveals a unique fibroin gene that provides high tensile strength.</title>
        <authorList>
            <person name="Kono N."/>
            <person name="Nakamura H."/>
            <person name="Ohtoshi R."/>
            <person name="Tomita M."/>
            <person name="Numata K."/>
            <person name="Arakawa K."/>
        </authorList>
    </citation>
    <scope>NUCLEOTIDE SEQUENCE [LARGE SCALE GENOMIC DNA]</scope>
</reference>
<dbReference type="Proteomes" id="UP000299102">
    <property type="component" value="Unassembled WGS sequence"/>
</dbReference>
<keyword evidence="2" id="KW-1185">Reference proteome</keyword>
<proteinExistence type="predicted"/>
<sequence>MSTALHKIANTPLKLLIDAGANRSFTTPTLSNYYARHLGDTAVRGDWRARHDPERLRLRPRFAEFNDDSELTFSIYKFHNYFDSFIGLDLLNKWDSNIDLKTKILITKNAAAPLNCFVKLQNSELLIRITISKTRRNNNGFTDPGRNFISKTEGCYKNVWTGRVEGIAPQPHGAGRPLVAHASADAVVSLVIS</sequence>
<comment type="caution">
    <text evidence="1">The sequence shown here is derived from an EMBL/GenBank/DDBJ whole genome shotgun (WGS) entry which is preliminary data.</text>
</comment>